<dbReference type="AlphaFoldDB" id="A0A345HZ50"/>
<evidence type="ECO:0000256" key="6">
    <source>
        <dbReference type="RuleBase" id="RU000461"/>
    </source>
</evidence>
<name>A0A345HZ50_9ACTN</name>
<dbReference type="PANTHER" id="PTHR24305">
    <property type="entry name" value="CYTOCHROME P450"/>
    <property type="match status" value="1"/>
</dbReference>
<protein>
    <submittedName>
        <fullName evidence="8">Cytochrome P450</fullName>
    </submittedName>
</protein>
<dbReference type="PANTHER" id="PTHR24305:SF166">
    <property type="entry name" value="CYTOCHROME P450 12A4, MITOCHONDRIAL-RELATED"/>
    <property type="match status" value="1"/>
</dbReference>
<accession>A0A345HZ50</accession>
<dbReference type="InterPro" id="IPR036396">
    <property type="entry name" value="Cyt_P450_sf"/>
</dbReference>
<dbReference type="SUPFAM" id="SSF48264">
    <property type="entry name" value="Cytochrome P450"/>
    <property type="match status" value="1"/>
</dbReference>
<dbReference type="GO" id="GO:0004497">
    <property type="term" value="F:monooxygenase activity"/>
    <property type="evidence" value="ECO:0007669"/>
    <property type="project" value="UniProtKB-KW"/>
</dbReference>
<evidence type="ECO:0000256" key="7">
    <source>
        <dbReference type="SAM" id="MobiDB-lite"/>
    </source>
</evidence>
<evidence type="ECO:0000256" key="3">
    <source>
        <dbReference type="ARBA" id="ARBA00022723"/>
    </source>
</evidence>
<dbReference type="InterPro" id="IPR001128">
    <property type="entry name" value="Cyt_P450"/>
</dbReference>
<dbReference type="GO" id="GO:0016705">
    <property type="term" value="F:oxidoreductase activity, acting on paired donors, with incorporation or reduction of molecular oxygen"/>
    <property type="evidence" value="ECO:0007669"/>
    <property type="project" value="InterPro"/>
</dbReference>
<proteinExistence type="inferred from homology"/>
<comment type="cofactor">
    <cofactor evidence="1 5">
        <name>heme</name>
        <dbReference type="ChEBI" id="CHEBI:30413"/>
    </cofactor>
</comment>
<comment type="similarity">
    <text evidence="2 6">Belongs to the cytochrome P450 family.</text>
</comment>
<evidence type="ECO:0000313" key="9">
    <source>
        <dbReference type="Proteomes" id="UP000253868"/>
    </source>
</evidence>
<dbReference type="Gene3D" id="1.10.630.10">
    <property type="entry name" value="Cytochrome P450"/>
    <property type="match status" value="1"/>
</dbReference>
<dbReference type="InterPro" id="IPR017972">
    <property type="entry name" value="Cyt_P450_CS"/>
</dbReference>
<dbReference type="EMBL" id="CP031194">
    <property type="protein sequence ID" value="AXG81974.1"/>
    <property type="molecule type" value="Genomic_DNA"/>
</dbReference>
<dbReference type="PRINTS" id="PR00385">
    <property type="entry name" value="P450"/>
</dbReference>
<feature type="binding site" description="axial binding residue" evidence="5">
    <location>
        <position position="402"/>
    </location>
    <ligand>
        <name>heme</name>
        <dbReference type="ChEBI" id="CHEBI:30413"/>
    </ligand>
    <ligandPart>
        <name>Fe</name>
        <dbReference type="ChEBI" id="CHEBI:18248"/>
    </ligandPart>
</feature>
<evidence type="ECO:0000313" key="8">
    <source>
        <dbReference type="EMBL" id="AXG81974.1"/>
    </source>
</evidence>
<keyword evidence="9" id="KW-1185">Reference proteome</keyword>
<feature type="region of interest" description="Disordered" evidence="7">
    <location>
        <begin position="1"/>
        <end position="24"/>
    </location>
</feature>
<dbReference type="PRINTS" id="PR00465">
    <property type="entry name" value="EP450IV"/>
</dbReference>
<feature type="region of interest" description="Disordered" evidence="7">
    <location>
        <begin position="290"/>
        <end position="315"/>
    </location>
</feature>
<gene>
    <name evidence="8" type="ORF">DVK44_34340</name>
</gene>
<sequence>MSRASSASLHPGVPGDSGVSGTPDIPEFRFSRMESLLRGRALRPLTVDGVDAVFVRDPVLVRDILVGESKNYGKGELFRKARNLSRVGMLSEDETMHRHYRRLANPYVRSAKVEEYVPDMHGIAHRFVSSWRDGETVDIQSEMCRITCAIVVGTIITGLPPGTTDTVSERLSRLAWEMIRKPLYGKAAARAARPGAAKRLSRARAELRDILDVCIADLLNSPGTTAGYLSELLADSDGQGNRLLTAEQVCEEAVMMLTAATVTTASVMSWALYALSENPSMEEPLRKELARGGGGFDAQEQEQEREQEPGQGSSGYTRRFLMEVLRLYPPVWISCRKALTDVMLGDHPLPAGTNVVFSSYLLHRDPERYPDPGRFDPDRWLSLRPGQADASYIPFGIGSKGCVGEPFAWRQLEVILDVVTREWTLNTGPGHRVRTAPETTLHPRRLLMTPRPR</sequence>
<dbReference type="InterPro" id="IPR050121">
    <property type="entry name" value="Cytochrome_P450_monoxygenase"/>
</dbReference>
<dbReference type="InterPro" id="IPR002403">
    <property type="entry name" value="Cyt_P450_E_grp-IV"/>
</dbReference>
<organism evidence="8 9">
    <name type="scientific">Streptomyces paludis</name>
    <dbReference type="NCBI Taxonomy" id="2282738"/>
    <lineage>
        <taxon>Bacteria</taxon>
        <taxon>Bacillati</taxon>
        <taxon>Actinomycetota</taxon>
        <taxon>Actinomycetes</taxon>
        <taxon>Kitasatosporales</taxon>
        <taxon>Streptomycetaceae</taxon>
        <taxon>Streptomyces</taxon>
    </lineage>
</organism>
<dbReference type="Pfam" id="PF00067">
    <property type="entry name" value="p450"/>
    <property type="match status" value="1"/>
</dbReference>
<dbReference type="PROSITE" id="PS00086">
    <property type="entry name" value="CYTOCHROME_P450"/>
    <property type="match status" value="1"/>
</dbReference>
<keyword evidence="3 5" id="KW-0479">Metal-binding</keyword>
<dbReference type="KEGG" id="spad:DVK44_34340"/>
<keyword evidence="6" id="KW-0560">Oxidoreductase</keyword>
<dbReference type="GO" id="GO:0005506">
    <property type="term" value="F:iron ion binding"/>
    <property type="evidence" value="ECO:0007669"/>
    <property type="project" value="InterPro"/>
</dbReference>
<evidence type="ECO:0000256" key="2">
    <source>
        <dbReference type="ARBA" id="ARBA00010617"/>
    </source>
</evidence>
<keyword evidence="5 6" id="KW-0349">Heme</keyword>
<evidence type="ECO:0000256" key="5">
    <source>
        <dbReference type="PIRSR" id="PIRSR602403-1"/>
    </source>
</evidence>
<keyword evidence="6" id="KW-0503">Monooxygenase</keyword>
<keyword evidence="4 5" id="KW-0408">Iron</keyword>
<evidence type="ECO:0000256" key="4">
    <source>
        <dbReference type="ARBA" id="ARBA00023004"/>
    </source>
</evidence>
<dbReference type="GO" id="GO:0020037">
    <property type="term" value="F:heme binding"/>
    <property type="evidence" value="ECO:0007669"/>
    <property type="project" value="InterPro"/>
</dbReference>
<reference evidence="9" key="1">
    <citation type="submission" date="2018-07" db="EMBL/GenBank/DDBJ databases">
        <authorList>
            <person name="Zhao J."/>
        </authorList>
    </citation>
    <scope>NUCLEOTIDE SEQUENCE [LARGE SCALE GENOMIC DNA]</scope>
    <source>
        <strain evidence="9">GSSD-12</strain>
    </source>
</reference>
<dbReference type="Proteomes" id="UP000253868">
    <property type="component" value="Chromosome"/>
</dbReference>
<dbReference type="OrthoDB" id="4746309at2"/>
<evidence type="ECO:0000256" key="1">
    <source>
        <dbReference type="ARBA" id="ARBA00001971"/>
    </source>
</evidence>